<proteinExistence type="predicted"/>
<dbReference type="GO" id="GO:0000209">
    <property type="term" value="P:protein polyubiquitination"/>
    <property type="evidence" value="ECO:0007669"/>
    <property type="project" value="InterPro"/>
</dbReference>
<dbReference type="EC" id="2.3.2.26" evidence="2"/>
<dbReference type="STRING" id="151549.A0A4C1YPP2"/>
<dbReference type="PROSITE" id="PS50237">
    <property type="entry name" value="HECT"/>
    <property type="match status" value="1"/>
</dbReference>
<dbReference type="AlphaFoldDB" id="A0A4C1YPP2"/>
<dbReference type="OrthoDB" id="5981550at2759"/>
<dbReference type="InterPro" id="IPR044611">
    <property type="entry name" value="E3A/B/C-like"/>
</dbReference>
<organism evidence="7 8">
    <name type="scientific">Eumeta variegata</name>
    <name type="common">Bagworm moth</name>
    <name type="synonym">Eumeta japonica</name>
    <dbReference type="NCBI Taxonomy" id="151549"/>
    <lineage>
        <taxon>Eukaryota</taxon>
        <taxon>Metazoa</taxon>
        <taxon>Ecdysozoa</taxon>
        <taxon>Arthropoda</taxon>
        <taxon>Hexapoda</taxon>
        <taxon>Insecta</taxon>
        <taxon>Pterygota</taxon>
        <taxon>Neoptera</taxon>
        <taxon>Endopterygota</taxon>
        <taxon>Lepidoptera</taxon>
        <taxon>Glossata</taxon>
        <taxon>Ditrysia</taxon>
        <taxon>Tineoidea</taxon>
        <taxon>Psychidae</taxon>
        <taxon>Oiketicinae</taxon>
        <taxon>Eumeta</taxon>
    </lineage>
</organism>
<comment type="caution">
    <text evidence="7">The sequence shown here is derived from an EMBL/GenBank/DDBJ whole genome shotgun (WGS) entry which is preliminary data.</text>
</comment>
<dbReference type="GO" id="GO:0009966">
    <property type="term" value="P:regulation of signal transduction"/>
    <property type="evidence" value="ECO:0007669"/>
    <property type="project" value="UniProtKB-ARBA"/>
</dbReference>
<evidence type="ECO:0000256" key="3">
    <source>
        <dbReference type="ARBA" id="ARBA00022679"/>
    </source>
</evidence>
<dbReference type="SMART" id="SM00119">
    <property type="entry name" value="HECTc"/>
    <property type="match status" value="1"/>
</dbReference>
<dbReference type="InterPro" id="IPR000569">
    <property type="entry name" value="HECT_dom"/>
</dbReference>
<dbReference type="Gene3D" id="3.30.2160.10">
    <property type="entry name" value="Hect, E3 ligase catalytic domain"/>
    <property type="match status" value="1"/>
</dbReference>
<dbReference type="Pfam" id="PF00632">
    <property type="entry name" value="HECT"/>
    <property type="match status" value="1"/>
</dbReference>
<dbReference type="SUPFAM" id="SSF56204">
    <property type="entry name" value="Hect, E3 ligase catalytic domain"/>
    <property type="match status" value="1"/>
</dbReference>
<dbReference type="Gene3D" id="3.90.1750.10">
    <property type="entry name" value="Hect, E3 ligase catalytic domains"/>
    <property type="match status" value="2"/>
</dbReference>
<dbReference type="GO" id="GO:0061630">
    <property type="term" value="F:ubiquitin protein ligase activity"/>
    <property type="evidence" value="ECO:0007669"/>
    <property type="project" value="UniProtKB-EC"/>
</dbReference>
<evidence type="ECO:0000259" key="6">
    <source>
        <dbReference type="PROSITE" id="PS50237"/>
    </source>
</evidence>
<dbReference type="PANTHER" id="PTHR45700">
    <property type="entry name" value="UBIQUITIN-PROTEIN LIGASE E3C"/>
    <property type="match status" value="1"/>
</dbReference>
<feature type="domain" description="HECT" evidence="6">
    <location>
        <begin position="99"/>
        <end position="267"/>
    </location>
</feature>
<evidence type="ECO:0000256" key="1">
    <source>
        <dbReference type="ARBA" id="ARBA00000885"/>
    </source>
</evidence>
<accession>A0A4C1YPP2</accession>
<dbReference type="PANTHER" id="PTHR45700:SF8">
    <property type="entry name" value="HECT-TYPE E3 UBIQUITIN TRANSFERASE"/>
    <property type="match status" value="1"/>
</dbReference>
<keyword evidence="8" id="KW-1185">Reference proteome</keyword>
<protein>
    <recommendedName>
        <fullName evidence="2">HECT-type E3 ubiquitin transferase</fullName>
        <ecNumber evidence="2">2.3.2.26</ecNumber>
    </recommendedName>
</protein>
<dbReference type="Proteomes" id="UP000299102">
    <property type="component" value="Unassembled WGS sequence"/>
</dbReference>
<comment type="catalytic activity">
    <reaction evidence="1">
        <text>S-ubiquitinyl-[E2 ubiquitin-conjugating enzyme]-L-cysteine + [acceptor protein]-L-lysine = [E2 ubiquitin-conjugating enzyme]-L-cysteine + N(6)-ubiquitinyl-[acceptor protein]-L-lysine.</text>
        <dbReference type="EC" id="2.3.2.26"/>
    </reaction>
</comment>
<evidence type="ECO:0000256" key="5">
    <source>
        <dbReference type="PROSITE-ProRule" id="PRU00104"/>
    </source>
</evidence>
<evidence type="ECO:0000256" key="4">
    <source>
        <dbReference type="ARBA" id="ARBA00022786"/>
    </source>
</evidence>
<dbReference type="InterPro" id="IPR035983">
    <property type="entry name" value="Hect_E3_ubiquitin_ligase"/>
</dbReference>
<name>A0A4C1YPP2_EUMVA</name>
<gene>
    <name evidence="7" type="primary">Herc4</name>
    <name evidence="7" type="ORF">EVAR_49158_1</name>
</gene>
<reference evidence="7 8" key="1">
    <citation type="journal article" date="2019" name="Commun. Biol.">
        <title>The bagworm genome reveals a unique fibroin gene that provides high tensile strength.</title>
        <authorList>
            <person name="Kono N."/>
            <person name="Nakamura H."/>
            <person name="Ohtoshi R."/>
            <person name="Tomita M."/>
            <person name="Numata K."/>
            <person name="Arakawa K."/>
        </authorList>
    </citation>
    <scope>NUCLEOTIDE SEQUENCE [LARGE SCALE GENOMIC DNA]</scope>
</reference>
<evidence type="ECO:0000256" key="2">
    <source>
        <dbReference type="ARBA" id="ARBA00012485"/>
    </source>
</evidence>
<dbReference type="EMBL" id="BGZK01001287">
    <property type="protein sequence ID" value="GBP76335.1"/>
    <property type="molecule type" value="Genomic_DNA"/>
</dbReference>
<comment type="caution">
    <text evidence="5">Lacks conserved residue(s) required for the propagation of feature annotation.</text>
</comment>
<evidence type="ECO:0000313" key="8">
    <source>
        <dbReference type="Proteomes" id="UP000299102"/>
    </source>
</evidence>
<keyword evidence="3" id="KW-0808">Transferase</keyword>
<keyword evidence="4 5" id="KW-0833">Ubl conjugation pathway</keyword>
<evidence type="ECO:0000313" key="7">
    <source>
        <dbReference type="EMBL" id="GBP76335.1"/>
    </source>
</evidence>
<sequence length="331" mass="38571">MSTYVDVATDYVNWLHDKDSMHPHMCNYPFLFDVHCKSLLLKIDQQFQMQMAINRAATQIMTRLVLDPTYEYHRDQFLNLTVSRNHLVRDTMQQISCHDTSQLKKPLKVEFVGEEAEDVGGVKKEFFLLLVKEIFDPVYGMFKQSEETNIIWFSNNPFEDDVMFYLIGARRAKRFAGIVQVSTASEGGRSQYSCLLIAVPEMVFCLCFAVNTEVFGQIQVHSLKDNGENIPVTYENKNEYVTLYVDFLLNKSVENQFKAFNQGFQKMPRVRVRKTSRGQNDLSRYEDAYEKVKAGDSLRKMADKHGINYCSLLRYRRKQHASNHSIQRTDL</sequence>